<dbReference type="Proteomes" id="UP000321947">
    <property type="component" value="Unassembled WGS sequence"/>
</dbReference>
<protein>
    <submittedName>
        <fullName evidence="1">E3 ubiquitin-protein ligase PRT1 isoform X2</fullName>
    </submittedName>
</protein>
<dbReference type="AlphaFoldDB" id="A0A5A7V6D4"/>
<dbReference type="OrthoDB" id="1738989at2759"/>
<evidence type="ECO:0000313" key="3">
    <source>
        <dbReference type="Proteomes" id="UP000321393"/>
    </source>
</evidence>
<comment type="caution">
    <text evidence="1">The sequence shown here is derived from an EMBL/GenBank/DDBJ whole genome shotgun (WGS) entry which is preliminary data.</text>
</comment>
<evidence type="ECO:0000313" key="4">
    <source>
        <dbReference type="Proteomes" id="UP000321947"/>
    </source>
</evidence>
<organism evidence="1 3">
    <name type="scientific">Cucumis melo var. makuwa</name>
    <name type="common">Oriental melon</name>
    <dbReference type="NCBI Taxonomy" id="1194695"/>
    <lineage>
        <taxon>Eukaryota</taxon>
        <taxon>Viridiplantae</taxon>
        <taxon>Streptophyta</taxon>
        <taxon>Embryophyta</taxon>
        <taxon>Tracheophyta</taxon>
        <taxon>Spermatophyta</taxon>
        <taxon>Magnoliopsida</taxon>
        <taxon>eudicotyledons</taxon>
        <taxon>Gunneridae</taxon>
        <taxon>Pentapetalae</taxon>
        <taxon>rosids</taxon>
        <taxon>fabids</taxon>
        <taxon>Cucurbitales</taxon>
        <taxon>Cucurbitaceae</taxon>
        <taxon>Benincaseae</taxon>
        <taxon>Cucumis</taxon>
    </lineage>
</organism>
<name>A0A5A7V6D4_CUCMM</name>
<sequence length="86" mass="9856">MSNSKWVISLKSTGHTLIIIPSPDLRYTVLPTNQVPWRTYYIRNLKKEVGSSVNEPAQVQDFEPLRDQAWRSKKKSVVARSSAEVK</sequence>
<dbReference type="EMBL" id="SSTE01004154">
    <property type="protein sequence ID" value="KAA0062814.1"/>
    <property type="molecule type" value="Genomic_DNA"/>
</dbReference>
<proteinExistence type="predicted"/>
<dbReference type="EMBL" id="SSTD01019265">
    <property type="protein sequence ID" value="TYJ96739.1"/>
    <property type="molecule type" value="Genomic_DNA"/>
</dbReference>
<accession>A0A5A7V6D4</accession>
<dbReference type="Proteomes" id="UP000321393">
    <property type="component" value="Unassembled WGS sequence"/>
</dbReference>
<evidence type="ECO:0000313" key="1">
    <source>
        <dbReference type="EMBL" id="KAA0062814.1"/>
    </source>
</evidence>
<gene>
    <name evidence="2" type="ORF">E5676_scaffold986G00310</name>
    <name evidence="1" type="ORF">E6C27_scaffold357G00330</name>
</gene>
<reference evidence="3 4" key="1">
    <citation type="submission" date="2019-08" db="EMBL/GenBank/DDBJ databases">
        <title>Draft genome sequences of two oriental melons (Cucumis melo L. var makuwa).</title>
        <authorList>
            <person name="Kwon S.-Y."/>
        </authorList>
    </citation>
    <scope>NUCLEOTIDE SEQUENCE [LARGE SCALE GENOMIC DNA]</scope>
    <source>
        <strain evidence="4">cv. Chang Bougi</strain>
        <strain evidence="3">cv. SW 3</strain>
        <tissue evidence="1">Leaf</tissue>
    </source>
</reference>
<evidence type="ECO:0000313" key="2">
    <source>
        <dbReference type="EMBL" id="TYJ96739.1"/>
    </source>
</evidence>